<reference evidence="1 2" key="1">
    <citation type="submission" date="2019-08" db="EMBL/GenBank/DDBJ databases">
        <title>Whole genome of Aphis craccivora.</title>
        <authorList>
            <person name="Voronova N.V."/>
            <person name="Shulinski R.S."/>
            <person name="Bandarenka Y.V."/>
            <person name="Zhorov D.G."/>
            <person name="Warner D."/>
        </authorList>
    </citation>
    <scope>NUCLEOTIDE SEQUENCE [LARGE SCALE GENOMIC DNA]</scope>
    <source>
        <strain evidence="1">180601</strain>
        <tissue evidence="1">Whole Body</tissue>
    </source>
</reference>
<dbReference type="PANTHER" id="PTHR47163">
    <property type="entry name" value="DDE_TNP_IS1595 DOMAIN-CONTAINING PROTEIN"/>
    <property type="match status" value="1"/>
</dbReference>
<protein>
    <submittedName>
        <fullName evidence="1">DDE Tnp IS1595 domain-containing protein</fullName>
    </submittedName>
</protein>
<dbReference type="PANTHER" id="PTHR47163:SF2">
    <property type="entry name" value="SI:DKEY-17M8.2"/>
    <property type="match status" value="1"/>
</dbReference>
<feature type="non-terminal residue" evidence="1">
    <location>
        <position position="1"/>
    </location>
</feature>
<comment type="caution">
    <text evidence="1">The sequence shown here is derived from an EMBL/GenBank/DDBJ whole genome shotgun (WGS) entry which is preliminary data.</text>
</comment>
<dbReference type="OrthoDB" id="10052789at2759"/>
<organism evidence="1 2">
    <name type="scientific">Aphis craccivora</name>
    <name type="common">Cowpea aphid</name>
    <dbReference type="NCBI Taxonomy" id="307492"/>
    <lineage>
        <taxon>Eukaryota</taxon>
        <taxon>Metazoa</taxon>
        <taxon>Ecdysozoa</taxon>
        <taxon>Arthropoda</taxon>
        <taxon>Hexapoda</taxon>
        <taxon>Insecta</taxon>
        <taxon>Pterygota</taxon>
        <taxon>Neoptera</taxon>
        <taxon>Paraneoptera</taxon>
        <taxon>Hemiptera</taxon>
        <taxon>Sternorrhyncha</taxon>
        <taxon>Aphidomorpha</taxon>
        <taxon>Aphidoidea</taxon>
        <taxon>Aphididae</taxon>
        <taxon>Aphidini</taxon>
        <taxon>Aphis</taxon>
        <taxon>Aphis</taxon>
    </lineage>
</organism>
<evidence type="ECO:0000313" key="2">
    <source>
        <dbReference type="Proteomes" id="UP000478052"/>
    </source>
</evidence>
<accession>A0A6G0ZL77</accession>
<gene>
    <name evidence="1" type="ORF">FWK35_00000034</name>
</gene>
<dbReference type="EMBL" id="VUJU01000212">
    <property type="protein sequence ID" value="KAF0772123.1"/>
    <property type="molecule type" value="Genomic_DNA"/>
</dbReference>
<dbReference type="InterPro" id="IPR053164">
    <property type="entry name" value="IS1016-like_transposase"/>
</dbReference>
<evidence type="ECO:0000313" key="1">
    <source>
        <dbReference type="EMBL" id="KAF0772123.1"/>
    </source>
</evidence>
<keyword evidence="2" id="KW-1185">Reference proteome</keyword>
<proteinExistence type="predicted"/>
<sequence>VNHKYNFVDPDTGAHTQNIERLWRSAKERNKKHSGTHRSMLDSYISELLWRQKHKKNHLFIYPNYKRHC</sequence>
<dbReference type="AlphaFoldDB" id="A0A6G0ZL77"/>
<name>A0A6G0ZL77_APHCR</name>
<dbReference type="Proteomes" id="UP000478052">
    <property type="component" value="Unassembled WGS sequence"/>
</dbReference>